<evidence type="ECO:0000313" key="8">
    <source>
        <dbReference type="EMBL" id="KAF0032538.1"/>
    </source>
</evidence>
<dbReference type="PANTHER" id="PTHR46899:SF2">
    <property type="entry name" value="PROTEIN PHOSPHATASE 1 REGULATORY SUBUNIT 27-LIKE"/>
    <property type="match status" value="1"/>
</dbReference>
<dbReference type="GO" id="GO:0019902">
    <property type="term" value="F:phosphatase binding"/>
    <property type="evidence" value="ECO:0007669"/>
    <property type="project" value="TreeGrafter"/>
</dbReference>
<dbReference type="Pfam" id="PF12796">
    <property type="entry name" value="Ank_2"/>
    <property type="match status" value="1"/>
</dbReference>
<evidence type="ECO:0000256" key="4">
    <source>
        <dbReference type="ARBA" id="ARBA00022490"/>
    </source>
</evidence>
<sequence length="425" mass="46772">MKFNYHVPVSTYTRTSQYTPTYHTPTYYSPSQYTPTQHKSTYASTTKYTPTQYSTTQYTPSHYTSTYKSAPTYIPSYGKESRYSSTRRTKAQESPAPVIPVTPPKRTVHFPNDIVFQDIVRRGDMEQIGRFMRARKVRVDTVFHSGMAALHEAVLTGNLEVVKLLVKYGADVHQRDEDGWTPLHMACSDGYPEIASYLLSIGASTEAENESGEKPADLIDPECKELAKLFEAGCVSIVSGPSGRGRGATRVPTASNDLPVEPTSPSAAGPAAACGARLAGAGDATEGDRRRNVNKTLSAGSLAPDAQFTSASLTTLTAVARTVADGQKPSEDAARMVNSYKRTSSPRSPTNSGELFTPAHEENVRFIHETWQFVLRDIRSTQNSERNDRGPQEYVEKNPNPNLHSFTPVDLSDLKKRNTQDSKKS</sequence>
<feature type="repeat" description="ANK" evidence="6">
    <location>
        <begin position="178"/>
        <end position="210"/>
    </location>
</feature>
<evidence type="ECO:0000256" key="6">
    <source>
        <dbReference type="PROSITE-ProRule" id="PRU00023"/>
    </source>
</evidence>
<dbReference type="AlphaFoldDB" id="A0A6A4SK57"/>
<dbReference type="InterPro" id="IPR002110">
    <property type="entry name" value="Ankyrin_rpt"/>
</dbReference>
<evidence type="ECO:0000256" key="3">
    <source>
        <dbReference type="ARBA" id="ARBA00010821"/>
    </source>
</evidence>
<dbReference type="Gene3D" id="1.25.40.20">
    <property type="entry name" value="Ankyrin repeat-containing domain"/>
    <property type="match status" value="1"/>
</dbReference>
<comment type="subcellular location">
    <subcellularLocation>
        <location evidence="2">Cytoplasm</location>
        <location evidence="2">Stress granule</location>
    </subcellularLocation>
    <subcellularLocation>
        <location evidence="1">Nucleus</location>
    </subcellularLocation>
</comment>
<feature type="compositionally biased region" description="Basic and acidic residues" evidence="7">
    <location>
        <begin position="385"/>
        <end position="396"/>
    </location>
</feature>
<keyword evidence="5" id="KW-0539">Nucleus</keyword>
<keyword evidence="4" id="KW-0963">Cytoplasm</keyword>
<dbReference type="PANTHER" id="PTHR46899">
    <property type="entry name" value="PROTEIN PHOSPHATASE 1 REGULATORY SUBUNIT 27"/>
    <property type="match status" value="1"/>
</dbReference>
<name>A0A6A4SK57_SCOMX</name>
<feature type="compositionally biased region" description="Basic and acidic residues" evidence="7">
    <location>
        <begin position="412"/>
        <end position="425"/>
    </location>
</feature>
<feature type="region of interest" description="Disordered" evidence="7">
    <location>
        <begin position="79"/>
        <end position="104"/>
    </location>
</feature>
<dbReference type="PROSITE" id="PS50088">
    <property type="entry name" value="ANK_REPEAT"/>
    <property type="match status" value="2"/>
</dbReference>
<evidence type="ECO:0000256" key="2">
    <source>
        <dbReference type="ARBA" id="ARBA00004210"/>
    </source>
</evidence>
<feature type="region of interest" description="Disordered" evidence="7">
    <location>
        <begin position="241"/>
        <end position="274"/>
    </location>
</feature>
<dbReference type="InterPro" id="IPR029428">
    <property type="entry name" value="MCRIP"/>
</dbReference>
<dbReference type="InterPro" id="IPR036770">
    <property type="entry name" value="Ankyrin_rpt-contain_sf"/>
</dbReference>
<dbReference type="PROSITE" id="PS50297">
    <property type="entry name" value="ANK_REP_REGION"/>
    <property type="match status" value="2"/>
</dbReference>
<feature type="repeat" description="ANK" evidence="6">
    <location>
        <begin position="145"/>
        <end position="177"/>
    </location>
</feature>
<dbReference type="EMBL" id="VEVO01000013">
    <property type="protein sequence ID" value="KAF0032538.1"/>
    <property type="molecule type" value="Genomic_DNA"/>
</dbReference>
<gene>
    <name evidence="8" type="ORF">F2P81_014828</name>
</gene>
<dbReference type="SMART" id="SM00248">
    <property type="entry name" value="ANK"/>
    <property type="match status" value="2"/>
</dbReference>
<comment type="caution">
    <text evidence="8">The sequence shown here is derived from an EMBL/GenBank/DDBJ whole genome shotgun (WGS) entry which is preliminary data.</text>
</comment>
<evidence type="ECO:0000256" key="7">
    <source>
        <dbReference type="SAM" id="MobiDB-lite"/>
    </source>
</evidence>
<evidence type="ECO:0000256" key="1">
    <source>
        <dbReference type="ARBA" id="ARBA00004123"/>
    </source>
</evidence>
<accession>A0A6A4SK57</accession>
<dbReference type="SUPFAM" id="SSF48403">
    <property type="entry name" value="Ankyrin repeat"/>
    <property type="match status" value="1"/>
</dbReference>
<proteinExistence type="inferred from homology"/>
<dbReference type="InterPro" id="IPR053080">
    <property type="entry name" value="PP1_regulatory_subunit_27"/>
</dbReference>
<reference evidence="8 9" key="1">
    <citation type="submission" date="2019-06" db="EMBL/GenBank/DDBJ databases">
        <title>Draft genomes of female and male turbot (Scophthalmus maximus).</title>
        <authorList>
            <person name="Xu H."/>
            <person name="Xu X.-W."/>
            <person name="Shao C."/>
            <person name="Chen S."/>
        </authorList>
    </citation>
    <scope>NUCLEOTIDE SEQUENCE [LARGE SCALE GENOMIC DNA]</scope>
    <source>
        <strain evidence="8">Ysfricsl-2016a</strain>
        <tissue evidence="8">Blood</tissue>
    </source>
</reference>
<comment type="similarity">
    <text evidence="3">Belongs to the MCRIP family.</text>
</comment>
<dbReference type="Proteomes" id="UP000438429">
    <property type="component" value="Unassembled WGS sequence"/>
</dbReference>
<dbReference type="Pfam" id="PF14799">
    <property type="entry name" value="FAM195"/>
    <property type="match status" value="1"/>
</dbReference>
<keyword evidence="6" id="KW-0040">ANK repeat</keyword>
<dbReference type="GO" id="GO:0010494">
    <property type="term" value="C:cytoplasmic stress granule"/>
    <property type="evidence" value="ECO:0007669"/>
    <property type="project" value="UniProtKB-SubCell"/>
</dbReference>
<evidence type="ECO:0000313" key="9">
    <source>
        <dbReference type="Proteomes" id="UP000438429"/>
    </source>
</evidence>
<evidence type="ECO:0000256" key="5">
    <source>
        <dbReference type="ARBA" id="ARBA00023242"/>
    </source>
</evidence>
<dbReference type="GO" id="GO:0005634">
    <property type="term" value="C:nucleus"/>
    <property type="evidence" value="ECO:0007669"/>
    <property type="project" value="UniProtKB-SubCell"/>
</dbReference>
<feature type="region of interest" description="Disordered" evidence="7">
    <location>
        <begin position="381"/>
        <end position="425"/>
    </location>
</feature>
<protein>
    <submittedName>
        <fullName evidence="8">Uncharacterized protein</fullName>
    </submittedName>
</protein>
<organism evidence="8 9">
    <name type="scientific">Scophthalmus maximus</name>
    <name type="common">Turbot</name>
    <name type="synonym">Psetta maxima</name>
    <dbReference type="NCBI Taxonomy" id="52904"/>
    <lineage>
        <taxon>Eukaryota</taxon>
        <taxon>Metazoa</taxon>
        <taxon>Chordata</taxon>
        <taxon>Craniata</taxon>
        <taxon>Vertebrata</taxon>
        <taxon>Euteleostomi</taxon>
        <taxon>Actinopterygii</taxon>
        <taxon>Neopterygii</taxon>
        <taxon>Teleostei</taxon>
        <taxon>Neoteleostei</taxon>
        <taxon>Acanthomorphata</taxon>
        <taxon>Carangaria</taxon>
        <taxon>Pleuronectiformes</taxon>
        <taxon>Pleuronectoidei</taxon>
        <taxon>Scophthalmidae</taxon>
        <taxon>Scophthalmus</taxon>
    </lineage>
</organism>